<reference evidence="1 2" key="1">
    <citation type="journal article" date="2022" name="Plant J.">
        <title>Chromosome-level genome of Camellia lanceoleosa provides a valuable resource for understanding genome evolution and self-incompatibility.</title>
        <authorList>
            <person name="Gong W."/>
            <person name="Xiao S."/>
            <person name="Wang L."/>
            <person name="Liao Z."/>
            <person name="Chang Y."/>
            <person name="Mo W."/>
            <person name="Hu G."/>
            <person name="Li W."/>
            <person name="Zhao G."/>
            <person name="Zhu H."/>
            <person name="Hu X."/>
            <person name="Ji K."/>
            <person name="Xiang X."/>
            <person name="Song Q."/>
            <person name="Yuan D."/>
            <person name="Jin S."/>
            <person name="Zhang L."/>
        </authorList>
    </citation>
    <scope>NUCLEOTIDE SEQUENCE [LARGE SCALE GENOMIC DNA]</scope>
    <source>
        <strain evidence="1">SQ_2022a</strain>
    </source>
</reference>
<name>A0ACC0F3E6_9ERIC</name>
<comment type="caution">
    <text evidence="1">The sequence shown here is derived from an EMBL/GenBank/DDBJ whole genome shotgun (WGS) entry which is preliminary data.</text>
</comment>
<keyword evidence="2" id="KW-1185">Reference proteome</keyword>
<evidence type="ECO:0000313" key="2">
    <source>
        <dbReference type="Proteomes" id="UP001060215"/>
    </source>
</evidence>
<accession>A0ACC0F3E6</accession>
<organism evidence="1 2">
    <name type="scientific">Camellia lanceoleosa</name>
    <dbReference type="NCBI Taxonomy" id="1840588"/>
    <lineage>
        <taxon>Eukaryota</taxon>
        <taxon>Viridiplantae</taxon>
        <taxon>Streptophyta</taxon>
        <taxon>Embryophyta</taxon>
        <taxon>Tracheophyta</taxon>
        <taxon>Spermatophyta</taxon>
        <taxon>Magnoliopsida</taxon>
        <taxon>eudicotyledons</taxon>
        <taxon>Gunneridae</taxon>
        <taxon>Pentapetalae</taxon>
        <taxon>asterids</taxon>
        <taxon>Ericales</taxon>
        <taxon>Theaceae</taxon>
        <taxon>Camellia</taxon>
    </lineage>
</organism>
<sequence>MIPTQIVEACLVSMKGIESTGGLFETEEDEFEDEFLKFSADFFLQIMQMPSPSQGRLLECAIEEGEADWIVDPGGAEVCDGGGAQEGVGGEGVVEKLKIHVKGIHYVDKLHE</sequence>
<evidence type="ECO:0000313" key="1">
    <source>
        <dbReference type="EMBL" id="KAI7983085.1"/>
    </source>
</evidence>
<gene>
    <name evidence="1" type="ORF">LOK49_LG15G01215</name>
</gene>
<dbReference type="Proteomes" id="UP001060215">
    <property type="component" value="Chromosome 11"/>
</dbReference>
<protein>
    <submittedName>
        <fullName evidence="1">Uncharacterized protein</fullName>
    </submittedName>
</protein>
<proteinExistence type="predicted"/>
<dbReference type="EMBL" id="CM045768">
    <property type="protein sequence ID" value="KAI7983085.1"/>
    <property type="molecule type" value="Genomic_DNA"/>
</dbReference>